<comment type="caution">
    <text evidence="6">The sequence shown here is derived from an EMBL/GenBank/DDBJ whole genome shotgun (WGS) entry which is preliminary data.</text>
</comment>
<dbReference type="GO" id="GO:0046872">
    <property type="term" value="F:metal ion binding"/>
    <property type="evidence" value="ECO:0007669"/>
    <property type="project" value="UniProtKB-KW"/>
</dbReference>
<dbReference type="Gene3D" id="3.30.450.20">
    <property type="entry name" value="PAS domain"/>
    <property type="match status" value="1"/>
</dbReference>
<dbReference type="PANTHER" id="PTHR45138:SF9">
    <property type="entry name" value="DIGUANYLATE CYCLASE DGCM-RELATED"/>
    <property type="match status" value="1"/>
</dbReference>
<dbReference type="NCBIfam" id="TIGR02481">
    <property type="entry name" value="hemeryth_dom"/>
    <property type="match status" value="1"/>
</dbReference>
<dbReference type="InterPro" id="IPR043128">
    <property type="entry name" value="Rev_trsase/Diguanyl_cyclase"/>
</dbReference>
<evidence type="ECO:0000256" key="4">
    <source>
        <dbReference type="SAM" id="Phobius"/>
    </source>
</evidence>
<gene>
    <name evidence="6" type="ORF">JK634_14835</name>
</gene>
<keyword evidence="3" id="KW-0408">Iron</keyword>
<dbReference type="CDD" id="cd01949">
    <property type="entry name" value="GGDEF"/>
    <property type="match status" value="1"/>
</dbReference>
<dbReference type="InterPro" id="IPR029787">
    <property type="entry name" value="Nucleotide_cyclase"/>
</dbReference>
<dbReference type="FunFam" id="3.30.70.270:FF:000001">
    <property type="entry name" value="Diguanylate cyclase domain protein"/>
    <property type="match status" value="1"/>
</dbReference>
<evidence type="ECO:0000256" key="3">
    <source>
        <dbReference type="ARBA" id="ARBA00023004"/>
    </source>
</evidence>
<dbReference type="EMBL" id="JAESWA010000023">
    <property type="protein sequence ID" value="MBL4933087.1"/>
    <property type="molecule type" value="Genomic_DNA"/>
</dbReference>
<feature type="transmembrane region" description="Helical" evidence="4">
    <location>
        <begin position="307"/>
        <end position="329"/>
    </location>
</feature>
<dbReference type="Gene3D" id="1.20.120.50">
    <property type="entry name" value="Hemerythrin-like"/>
    <property type="match status" value="1"/>
</dbReference>
<dbReference type="InterPro" id="IPR012827">
    <property type="entry name" value="Hemerythrin_metal-bd"/>
</dbReference>
<comment type="similarity">
    <text evidence="1">Belongs to the hemerythrin family.</text>
</comment>
<sequence length="797" mass="93284">MLSNRIWDKFRMLIVFVVVLTIILTSLLMESEIKRITQNVSKEYARLHTNELVAHVQEKLARDKALAEKASNSVELIKWMENEDNIKDKEIAYNELREFSDVFQDSNSFIVLNKSKQMYYVDNQTTFDKFNSIGRLDENNVFDKWYFQYITSNSKYSLFTTNNRFLESKDIWISVKVQDGDKLLGIVGCTINLEKFLKETLIKHQDNESKTLIINEHGLIEMNSDSSNSQIKDEDSNLKTPRYAYDLSSDQEFKQKVEAYLKSPEEPIIIHLNDKEYQYAAIAPVSNSNWRVVTFFNSKNLYSPSKLMGIIGLVFLIMMAMVLIISYLVKKVFMIPFGKLKESIELKEITQDQNIYGLNRKDEFGELAKSIQSMTDRFISSTPIGVFLLDKGGEFLYGNPYFYTQFECKSKEEFEKLICNGQDVIFRNNDSFEYFKSVIKNELELPIVDLELVNSKGESFWAELRLTKVPYQIDDWQYEGILLNIQEKKDYEEELFSLATRDKLTGLFNRHYLDKILSEEISISDQFNRSISLIIFDIDHFKKVNDTWGHIKGDEVLVSVANIAEQNIRKSDILFRWGGEEFAILMPCTNIIDAGNVAEKIRQKIEAENIEEVGVVTASFGVSERKQYEPFSVWFKRVDEALFEAKEKGRNQIVLDDIECKIPNHFLELHWSDEFNCGERTIDKQHQIIFTLSNKLLTYSNKEEISDDAVQVFQDILEHMKEHFLYEEKVVENSNYSRDELNKHKESHKSIINKLEIWNRDLKKANINISEIFVLFIGEVIVEHIFKEDKKFFESLK</sequence>
<dbReference type="RefSeq" id="WP_202768455.1">
    <property type="nucleotide sequence ID" value="NZ_JAESWA010000023.1"/>
</dbReference>
<evidence type="ECO:0000313" key="6">
    <source>
        <dbReference type="EMBL" id="MBL4933087.1"/>
    </source>
</evidence>
<proteinExistence type="inferred from homology"/>
<dbReference type="AlphaFoldDB" id="A0A937K4W3"/>
<dbReference type="PROSITE" id="PS50887">
    <property type="entry name" value="GGDEF"/>
    <property type="match status" value="1"/>
</dbReference>
<dbReference type="CDD" id="cd06225">
    <property type="entry name" value="HAMP"/>
    <property type="match status" value="1"/>
</dbReference>
<keyword evidence="7" id="KW-1185">Reference proteome</keyword>
<keyword evidence="4" id="KW-0812">Transmembrane</keyword>
<dbReference type="Pfam" id="PF01814">
    <property type="entry name" value="Hemerythrin"/>
    <property type="match status" value="1"/>
</dbReference>
<feature type="domain" description="GGDEF" evidence="5">
    <location>
        <begin position="529"/>
        <end position="658"/>
    </location>
</feature>
<evidence type="ECO:0000256" key="1">
    <source>
        <dbReference type="ARBA" id="ARBA00010587"/>
    </source>
</evidence>
<dbReference type="Gene3D" id="3.30.70.270">
    <property type="match status" value="1"/>
</dbReference>
<reference evidence="6" key="1">
    <citation type="submission" date="2021-01" db="EMBL/GenBank/DDBJ databases">
        <title>Genome public.</title>
        <authorList>
            <person name="Liu C."/>
            <person name="Sun Q."/>
        </authorList>
    </citation>
    <scope>NUCLEOTIDE SEQUENCE</scope>
    <source>
        <strain evidence="6">YIM B02565</strain>
    </source>
</reference>
<keyword evidence="4" id="KW-0472">Membrane</keyword>
<dbReference type="GO" id="GO:0052621">
    <property type="term" value="F:diguanylate cyclase activity"/>
    <property type="evidence" value="ECO:0007669"/>
    <property type="project" value="TreeGrafter"/>
</dbReference>
<organism evidence="6 7">
    <name type="scientific">Clostridium paridis</name>
    <dbReference type="NCBI Taxonomy" id="2803863"/>
    <lineage>
        <taxon>Bacteria</taxon>
        <taxon>Bacillati</taxon>
        <taxon>Bacillota</taxon>
        <taxon>Clostridia</taxon>
        <taxon>Eubacteriales</taxon>
        <taxon>Clostridiaceae</taxon>
        <taxon>Clostridium</taxon>
    </lineage>
</organism>
<keyword evidence="2" id="KW-0479">Metal-binding</keyword>
<accession>A0A937K4W3</accession>
<dbReference type="Proteomes" id="UP000623681">
    <property type="component" value="Unassembled WGS sequence"/>
</dbReference>
<dbReference type="Pfam" id="PF00990">
    <property type="entry name" value="GGDEF"/>
    <property type="match status" value="1"/>
</dbReference>
<dbReference type="InterPro" id="IPR035938">
    <property type="entry name" value="Hemerythrin-like_sf"/>
</dbReference>
<dbReference type="SMART" id="SM00267">
    <property type="entry name" value="GGDEF"/>
    <property type="match status" value="1"/>
</dbReference>
<name>A0A937K4W3_9CLOT</name>
<dbReference type="SUPFAM" id="SSF55073">
    <property type="entry name" value="Nucleotide cyclase"/>
    <property type="match status" value="1"/>
</dbReference>
<dbReference type="SUPFAM" id="SSF47188">
    <property type="entry name" value="Hemerythrin-like"/>
    <property type="match status" value="1"/>
</dbReference>
<feature type="transmembrane region" description="Helical" evidence="4">
    <location>
        <begin position="12"/>
        <end position="29"/>
    </location>
</feature>
<evidence type="ECO:0000256" key="2">
    <source>
        <dbReference type="ARBA" id="ARBA00022723"/>
    </source>
</evidence>
<evidence type="ECO:0000313" key="7">
    <source>
        <dbReference type="Proteomes" id="UP000623681"/>
    </source>
</evidence>
<keyword evidence="4" id="KW-1133">Transmembrane helix</keyword>
<evidence type="ECO:0000259" key="5">
    <source>
        <dbReference type="PROSITE" id="PS50887"/>
    </source>
</evidence>
<dbReference type="PANTHER" id="PTHR45138">
    <property type="entry name" value="REGULATORY COMPONENTS OF SENSORY TRANSDUCTION SYSTEM"/>
    <property type="match status" value="1"/>
</dbReference>
<dbReference type="NCBIfam" id="TIGR00254">
    <property type="entry name" value="GGDEF"/>
    <property type="match status" value="1"/>
</dbReference>
<protein>
    <submittedName>
        <fullName evidence="6">Diguanylate cyclase</fullName>
    </submittedName>
</protein>
<dbReference type="InterPro" id="IPR012312">
    <property type="entry name" value="Hemerythrin-like"/>
</dbReference>
<dbReference type="CDD" id="cd12107">
    <property type="entry name" value="Hemerythrin"/>
    <property type="match status" value="1"/>
</dbReference>
<dbReference type="InterPro" id="IPR050469">
    <property type="entry name" value="Diguanylate_Cyclase"/>
</dbReference>
<dbReference type="InterPro" id="IPR000160">
    <property type="entry name" value="GGDEF_dom"/>
</dbReference>
<dbReference type="Gene3D" id="6.10.340.10">
    <property type="match status" value="1"/>
</dbReference>